<feature type="region of interest" description="Disordered" evidence="1">
    <location>
        <begin position="193"/>
        <end position="217"/>
    </location>
</feature>
<dbReference type="GO" id="GO:0003682">
    <property type="term" value="F:chromatin binding"/>
    <property type="evidence" value="ECO:0007669"/>
    <property type="project" value="TreeGrafter"/>
</dbReference>
<feature type="compositionally biased region" description="Polar residues" evidence="1">
    <location>
        <begin position="198"/>
        <end position="211"/>
    </location>
</feature>
<dbReference type="GO" id="GO:0016251">
    <property type="term" value="F:RNA polymerase II general transcription initiation factor activity"/>
    <property type="evidence" value="ECO:0007669"/>
    <property type="project" value="TreeGrafter"/>
</dbReference>
<dbReference type="PANTHER" id="PTHR15137:SF9">
    <property type="entry name" value="TRANSCRIPTION INITIATION FACTOR TFIID SUBUNIT 2"/>
    <property type="match status" value="1"/>
</dbReference>
<dbReference type="Gene3D" id="2.60.40.1730">
    <property type="entry name" value="tricorn interacting facor f3 domain"/>
    <property type="match status" value="1"/>
</dbReference>
<dbReference type="PANTHER" id="PTHR15137">
    <property type="entry name" value="TRANSCRIPTION INITIATION FACTOR TFIID"/>
    <property type="match status" value="1"/>
</dbReference>
<dbReference type="EMBL" id="QJKJ01009290">
    <property type="protein sequence ID" value="RDX77079.1"/>
    <property type="molecule type" value="Genomic_DNA"/>
</dbReference>
<evidence type="ECO:0000313" key="3">
    <source>
        <dbReference type="Proteomes" id="UP000257109"/>
    </source>
</evidence>
<dbReference type="GO" id="GO:0000976">
    <property type="term" value="F:transcription cis-regulatory region binding"/>
    <property type="evidence" value="ECO:0007669"/>
    <property type="project" value="TreeGrafter"/>
</dbReference>
<evidence type="ECO:0000256" key="1">
    <source>
        <dbReference type="SAM" id="MobiDB-lite"/>
    </source>
</evidence>
<keyword evidence="3" id="KW-1185">Reference proteome</keyword>
<feature type="region of interest" description="Disordered" evidence="1">
    <location>
        <begin position="61"/>
        <end position="84"/>
    </location>
</feature>
<feature type="non-terminal residue" evidence="2">
    <location>
        <position position="1"/>
    </location>
</feature>
<dbReference type="GO" id="GO:0003743">
    <property type="term" value="F:translation initiation factor activity"/>
    <property type="evidence" value="ECO:0007669"/>
    <property type="project" value="UniProtKB-KW"/>
</dbReference>
<dbReference type="STRING" id="157652.A0A371FFK2"/>
<comment type="caution">
    <text evidence="2">The sequence shown here is derived from an EMBL/GenBank/DDBJ whole genome shotgun (WGS) entry which is preliminary data.</text>
</comment>
<sequence>FGQGIWRCVAKVGHTGTDDTDRALYRHRCLGVRDPSTLPIHTYTERKRERKKRYLDSNSILTLSPMAKPRKPKNNEDPKPENSGALVHHQKLCLSIDMDKRLVHGYTELEIAVPEIGIVGLHAENLGIESVWVDGEPTEFEYYPHHQQQSEDDKRFGSVCSPSSAADAAVSVYVSALEKELVPNLLINCCKPSKADSEQQQQQPVSENGFHSSAEPK</sequence>
<dbReference type="InterPro" id="IPR042097">
    <property type="entry name" value="Aminopeptidase_N-like_N_sf"/>
</dbReference>
<accession>A0A371FFK2</accession>
<protein>
    <submittedName>
        <fullName evidence="2">Transcription initiation factor TFIID subunit 2</fullName>
    </submittedName>
</protein>
<dbReference type="AlphaFoldDB" id="A0A371FFK2"/>
<dbReference type="GO" id="GO:0006367">
    <property type="term" value="P:transcription initiation at RNA polymerase II promoter"/>
    <property type="evidence" value="ECO:0007669"/>
    <property type="project" value="TreeGrafter"/>
</dbReference>
<proteinExistence type="predicted"/>
<gene>
    <name evidence="2" type="primary">TAF2</name>
    <name evidence="2" type="ORF">CR513_42858</name>
</gene>
<evidence type="ECO:0000313" key="2">
    <source>
        <dbReference type="EMBL" id="RDX77079.1"/>
    </source>
</evidence>
<dbReference type="SUPFAM" id="SSF63737">
    <property type="entry name" value="Leukotriene A4 hydrolase N-terminal domain"/>
    <property type="match status" value="1"/>
</dbReference>
<dbReference type="GO" id="GO:0005669">
    <property type="term" value="C:transcription factor TFIID complex"/>
    <property type="evidence" value="ECO:0007669"/>
    <property type="project" value="InterPro"/>
</dbReference>
<organism evidence="2 3">
    <name type="scientific">Mucuna pruriens</name>
    <name type="common">Velvet bean</name>
    <name type="synonym">Dolichos pruriens</name>
    <dbReference type="NCBI Taxonomy" id="157652"/>
    <lineage>
        <taxon>Eukaryota</taxon>
        <taxon>Viridiplantae</taxon>
        <taxon>Streptophyta</taxon>
        <taxon>Embryophyta</taxon>
        <taxon>Tracheophyta</taxon>
        <taxon>Spermatophyta</taxon>
        <taxon>Magnoliopsida</taxon>
        <taxon>eudicotyledons</taxon>
        <taxon>Gunneridae</taxon>
        <taxon>Pentapetalae</taxon>
        <taxon>rosids</taxon>
        <taxon>fabids</taxon>
        <taxon>Fabales</taxon>
        <taxon>Fabaceae</taxon>
        <taxon>Papilionoideae</taxon>
        <taxon>50 kb inversion clade</taxon>
        <taxon>NPAAA clade</taxon>
        <taxon>indigoferoid/millettioid clade</taxon>
        <taxon>Phaseoleae</taxon>
        <taxon>Mucuna</taxon>
    </lineage>
</organism>
<reference evidence="2" key="1">
    <citation type="submission" date="2018-05" db="EMBL/GenBank/DDBJ databases">
        <title>Draft genome of Mucuna pruriens seed.</title>
        <authorList>
            <person name="Nnadi N.E."/>
            <person name="Vos R."/>
            <person name="Hasami M.H."/>
            <person name="Devisetty U.K."/>
            <person name="Aguiy J.C."/>
        </authorList>
    </citation>
    <scope>NUCLEOTIDE SEQUENCE [LARGE SCALE GENOMIC DNA]</scope>
    <source>
        <strain evidence="2">JCA_2017</strain>
    </source>
</reference>
<dbReference type="Proteomes" id="UP000257109">
    <property type="component" value="Unassembled WGS sequence"/>
</dbReference>
<name>A0A371FFK2_MUCPR</name>
<dbReference type="OrthoDB" id="1725250at2759"/>
<dbReference type="InterPro" id="IPR037813">
    <property type="entry name" value="TAF2"/>
</dbReference>
<feature type="non-terminal residue" evidence="2">
    <location>
        <position position="217"/>
    </location>
</feature>